<keyword evidence="2" id="KW-0813">Transport</keyword>
<comment type="subcellular location">
    <subcellularLocation>
        <location evidence="1">Endomembrane system</location>
        <topology evidence="1">Multi-pass membrane protein</topology>
    </subcellularLocation>
</comment>
<dbReference type="SUPFAM" id="SSF158702">
    <property type="entry name" value="Sec63 N-terminal domain-like"/>
    <property type="match status" value="1"/>
</dbReference>
<feature type="domain" description="J" evidence="8">
    <location>
        <begin position="105"/>
        <end position="166"/>
    </location>
</feature>
<dbReference type="SMART" id="SM00271">
    <property type="entry name" value="DnaJ"/>
    <property type="match status" value="1"/>
</dbReference>
<dbReference type="GO" id="GO:0003723">
    <property type="term" value="F:RNA binding"/>
    <property type="evidence" value="ECO:0007669"/>
    <property type="project" value="TreeGrafter"/>
</dbReference>
<evidence type="ECO:0000256" key="6">
    <source>
        <dbReference type="ARBA" id="ARBA00023136"/>
    </source>
</evidence>
<evidence type="ECO:0000256" key="1">
    <source>
        <dbReference type="ARBA" id="ARBA00004127"/>
    </source>
</evidence>
<dbReference type="GO" id="GO:0031207">
    <property type="term" value="C:Sec62/Sec63 complex"/>
    <property type="evidence" value="ECO:0007669"/>
    <property type="project" value="TreeGrafter"/>
</dbReference>
<dbReference type="Proteomes" id="UP000663838">
    <property type="component" value="Unassembled WGS sequence"/>
</dbReference>
<dbReference type="EMBL" id="CAJOBS010000140">
    <property type="protein sequence ID" value="CAF4505843.1"/>
    <property type="molecule type" value="Genomic_DNA"/>
</dbReference>
<proteinExistence type="predicted"/>
<dbReference type="PRINTS" id="PR00625">
    <property type="entry name" value="JDOMAIN"/>
</dbReference>
<dbReference type="InterPro" id="IPR036869">
    <property type="entry name" value="J_dom_sf"/>
</dbReference>
<dbReference type="PANTHER" id="PTHR24075">
    <property type="entry name" value="SEC63 DOMAIN-CONTAINING"/>
    <property type="match status" value="1"/>
</dbReference>
<feature type="transmembrane region" description="Helical" evidence="7">
    <location>
        <begin position="15"/>
        <end position="35"/>
    </location>
</feature>
<dbReference type="PANTHER" id="PTHR24075:SF0">
    <property type="entry name" value="TRANSLOCATION PROTEIN SEC63 HOMOLOG"/>
    <property type="match status" value="1"/>
</dbReference>
<evidence type="ECO:0000256" key="7">
    <source>
        <dbReference type="SAM" id="Phobius"/>
    </source>
</evidence>
<keyword evidence="3 7" id="KW-0812">Transmembrane</keyword>
<dbReference type="Gene3D" id="1.10.3380.10">
    <property type="entry name" value="Sec63 N-terminal domain-like domain"/>
    <property type="match status" value="1"/>
</dbReference>
<comment type="caution">
    <text evidence="10">The sequence shown here is derived from an EMBL/GenBank/DDBJ whole genome shotgun (WGS) entry which is preliminary data.</text>
</comment>
<dbReference type="GO" id="GO:0006614">
    <property type="term" value="P:SRP-dependent cotranslational protein targeting to membrane"/>
    <property type="evidence" value="ECO:0007669"/>
    <property type="project" value="TreeGrafter"/>
</dbReference>
<accession>A0A820VVD5</accession>
<evidence type="ECO:0000313" key="11">
    <source>
        <dbReference type="Proteomes" id="UP000663838"/>
    </source>
</evidence>
<evidence type="ECO:0000256" key="3">
    <source>
        <dbReference type="ARBA" id="ARBA00022692"/>
    </source>
</evidence>
<dbReference type="Pfam" id="PF00226">
    <property type="entry name" value="DnaJ"/>
    <property type="match status" value="1"/>
</dbReference>
<protein>
    <recommendedName>
        <fullName evidence="8">J domain-containing protein</fullName>
    </recommendedName>
</protein>
<dbReference type="Gene3D" id="1.10.287.110">
    <property type="entry name" value="DnaJ domain"/>
    <property type="match status" value="1"/>
</dbReference>
<sequence length="437" mass="51277">MAGMKFEYDENGGKFFYFFLSVYALILVPATYWLWPKSEEKQSTHLEDILSYPPCRDKYHLLRASEPRRRRRTIFVKIVLLAAWIILLILAYRVSLIETEHKEYDPFMILDVDLEASISEIKRAYRELSKKHHPDRGGDPEKFANIAKAYKTLTDEEAKNNWKTYGNPDGPGVTHFGIALPKWLVDHKNSLFVLLIYTGVFMIVLPVIICIWWQKSARYAGDHILIDTIKIYHFLLTKTSLISIKRSLLILSASAEFDRRLNPMIVDRPSDNIELPELFRELTNVQENIKEIPFQQPYSIKARTLIYAHLHRLDSLSDNLEKDKQYIVRRSINLINEIINVAVQLVNVQHIKHSEIGPKLETIENTMKLSPMMVQALLNTKSPLLQLPHITENHLRFFETKKVRNFHITTYDFSKVPLKQNWSKFCFSLIYIWFDRA</sequence>
<keyword evidence="6 7" id="KW-0472">Membrane</keyword>
<evidence type="ECO:0000256" key="5">
    <source>
        <dbReference type="ARBA" id="ARBA00022989"/>
    </source>
</evidence>
<dbReference type="Pfam" id="PF02889">
    <property type="entry name" value="Sec63"/>
    <property type="match status" value="1"/>
</dbReference>
<dbReference type="EMBL" id="CAJNYV010000859">
    <property type="protein sequence ID" value="CAF3391206.1"/>
    <property type="molecule type" value="Genomic_DNA"/>
</dbReference>
<evidence type="ECO:0000256" key="2">
    <source>
        <dbReference type="ARBA" id="ARBA00022448"/>
    </source>
</evidence>
<dbReference type="PROSITE" id="PS50076">
    <property type="entry name" value="DNAJ_2"/>
    <property type="match status" value="1"/>
</dbReference>
<feature type="transmembrane region" description="Helical" evidence="7">
    <location>
        <begin position="191"/>
        <end position="213"/>
    </location>
</feature>
<dbReference type="AlphaFoldDB" id="A0A820VVD5"/>
<dbReference type="InterPro" id="IPR004179">
    <property type="entry name" value="Sec63-dom"/>
</dbReference>
<dbReference type="Proteomes" id="UP000663865">
    <property type="component" value="Unassembled WGS sequence"/>
</dbReference>
<dbReference type="InterPro" id="IPR001623">
    <property type="entry name" value="DnaJ_domain"/>
</dbReference>
<evidence type="ECO:0000259" key="8">
    <source>
        <dbReference type="PROSITE" id="PS50076"/>
    </source>
</evidence>
<evidence type="ECO:0000256" key="4">
    <source>
        <dbReference type="ARBA" id="ARBA00022927"/>
    </source>
</evidence>
<evidence type="ECO:0000313" key="10">
    <source>
        <dbReference type="EMBL" id="CAF4505843.1"/>
    </source>
</evidence>
<name>A0A820VVD5_9BILA</name>
<dbReference type="CDD" id="cd06257">
    <property type="entry name" value="DnaJ"/>
    <property type="match status" value="1"/>
</dbReference>
<dbReference type="GO" id="GO:0006620">
    <property type="term" value="P:post-translational protein targeting to endoplasmic reticulum membrane"/>
    <property type="evidence" value="ECO:0007669"/>
    <property type="project" value="TreeGrafter"/>
</dbReference>
<reference evidence="10" key="1">
    <citation type="submission" date="2021-02" db="EMBL/GenBank/DDBJ databases">
        <authorList>
            <person name="Nowell W R."/>
        </authorList>
    </citation>
    <scope>NUCLEOTIDE SEQUENCE</scope>
</reference>
<keyword evidence="4" id="KW-0653">Protein transport</keyword>
<organism evidence="10 11">
    <name type="scientific">Rotaria socialis</name>
    <dbReference type="NCBI Taxonomy" id="392032"/>
    <lineage>
        <taxon>Eukaryota</taxon>
        <taxon>Metazoa</taxon>
        <taxon>Spiralia</taxon>
        <taxon>Gnathifera</taxon>
        <taxon>Rotifera</taxon>
        <taxon>Eurotatoria</taxon>
        <taxon>Bdelloidea</taxon>
        <taxon>Philodinida</taxon>
        <taxon>Philodinidae</taxon>
        <taxon>Rotaria</taxon>
    </lineage>
</organism>
<feature type="transmembrane region" description="Helical" evidence="7">
    <location>
        <begin position="74"/>
        <end position="94"/>
    </location>
</feature>
<dbReference type="GO" id="GO:0008320">
    <property type="term" value="F:protein transmembrane transporter activity"/>
    <property type="evidence" value="ECO:0007669"/>
    <property type="project" value="TreeGrafter"/>
</dbReference>
<gene>
    <name evidence="9" type="ORF">KIK155_LOCUS7224</name>
    <name evidence="10" type="ORF">TOA249_LOCUS3842</name>
</gene>
<dbReference type="SUPFAM" id="SSF46565">
    <property type="entry name" value="Chaperone J-domain"/>
    <property type="match status" value="1"/>
</dbReference>
<keyword evidence="5 7" id="KW-1133">Transmembrane helix</keyword>
<evidence type="ECO:0000313" key="9">
    <source>
        <dbReference type="EMBL" id="CAF3391206.1"/>
    </source>
</evidence>